<feature type="compositionally biased region" description="Polar residues" evidence="1">
    <location>
        <begin position="171"/>
        <end position="187"/>
    </location>
</feature>
<dbReference type="GeneID" id="109127659"/>
<evidence type="ECO:0000256" key="1">
    <source>
        <dbReference type="SAM" id="MobiDB-lite"/>
    </source>
</evidence>
<proteinExistence type="predicted"/>
<name>A0ABM1QNP2_CAMSA</name>
<accession>A0ABM1QNP2</accession>
<dbReference type="RefSeq" id="XP_019088380.1">
    <property type="nucleotide sequence ID" value="XM_019232835.1"/>
</dbReference>
<reference evidence="3" key="2">
    <citation type="submission" date="2025-08" db="UniProtKB">
        <authorList>
            <consortium name="RefSeq"/>
        </authorList>
    </citation>
    <scope>IDENTIFICATION</scope>
    <source>
        <tissue evidence="3">Leaf</tissue>
    </source>
</reference>
<gene>
    <name evidence="3" type="primary">LOC109127659</name>
</gene>
<dbReference type="Proteomes" id="UP000694864">
    <property type="component" value="Chromosome 11"/>
</dbReference>
<organism evidence="2 3">
    <name type="scientific">Camelina sativa</name>
    <name type="common">False flax</name>
    <name type="synonym">Myagrum sativum</name>
    <dbReference type="NCBI Taxonomy" id="90675"/>
    <lineage>
        <taxon>Eukaryota</taxon>
        <taxon>Viridiplantae</taxon>
        <taxon>Streptophyta</taxon>
        <taxon>Embryophyta</taxon>
        <taxon>Tracheophyta</taxon>
        <taxon>Spermatophyta</taxon>
        <taxon>Magnoliopsida</taxon>
        <taxon>eudicotyledons</taxon>
        <taxon>Gunneridae</taxon>
        <taxon>Pentapetalae</taxon>
        <taxon>rosids</taxon>
        <taxon>malvids</taxon>
        <taxon>Brassicales</taxon>
        <taxon>Brassicaceae</taxon>
        <taxon>Camelineae</taxon>
        <taxon>Camelina</taxon>
    </lineage>
</organism>
<reference evidence="2" key="1">
    <citation type="journal article" date="2014" name="Nat. Commun.">
        <title>The emerging biofuel crop Camelina sativa retains a highly undifferentiated hexaploid genome structure.</title>
        <authorList>
            <person name="Kagale S."/>
            <person name="Koh C."/>
            <person name="Nixon J."/>
            <person name="Bollina V."/>
            <person name="Clarke W.E."/>
            <person name="Tuteja R."/>
            <person name="Spillane C."/>
            <person name="Robinson S.J."/>
            <person name="Links M.G."/>
            <person name="Clarke C."/>
            <person name="Higgins E.E."/>
            <person name="Huebert T."/>
            <person name="Sharpe A.G."/>
            <person name="Parkin I.A."/>
        </authorList>
    </citation>
    <scope>NUCLEOTIDE SEQUENCE [LARGE SCALE GENOMIC DNA]</scope>
    <source>
        <strain evidence="2">cv. DH55</strain>
    </source>
</reference>
<evidence type="ECO:0000313" key="3">
    <source>
        <dbReference type="RefSeq" id="XP_019088380.1"/>
    </source>
</evidence>
<keyword evidence="2" id="KW-1185">Reference proteome</keyword>
<feature type="region of interest" description="Disordered" evidence="1">
    <location>
        <begin position="160"/>
        <end position="187"/>
    </location>
</feature>
<protein>
    <submittedName>
        <fullName evidence="3">Uncharacterized protein LOC109127659</fullName>
    </submittedName>
</protein>
<evidence type="ECO:0000313" key="2">
    <source>
        <dbReference type="Proteomes" id="UP000694864"/>
    </source>
</evidence>
<sequence length="257" mass="29548">MVRSWSQIETTAMDLVAVPVFTGRFDLRHWLDWMENRFVLGDYTDFERLHFAHGFIEGDAEAFVRGVESVMPYWSWNEMKESLLCAFGTEDDPERISLVLERERRWEKLQQSYMAKRSSPQRSSEKIQPISMEQAHDHLEISEESLNQVGAIVVEKKGSQKEQDSWFEPTGSETESSLTSQPQAESQSLDVDHGVNANATLPTLPVCVSDDSELVREEVTLVLDNHKYVVVNKSLQQESIQKNIEIIGYIGYVYRLV</sequence>